<gene>
    <name evidence="9" type="ORF">GA0070618_2140</name>
</gene>
<dbReference type="InterPro" id="IPR020846">
    <property type="entry name" value="MFS_dom"/>
</dbReference>
<dbReference type="Proteomes" id="UP000198253">
    <property type="component" value="Chromosome I"/>
</dbReference>
<evidence type="ECO:0000256" key="5">
    <source>
        <dbReference type="ARBA" id="ARBA00022989"/>
    </source>
</evidence>
<dbReference type="CDD" id="cd06173">
    <property type="entry name" value="MFS_MefA_like"/>
    <property type="match status" value="1"/>
</dbReference>
<reference evidence="10" key="1">
    <citation type="submission" date="2016-06" db="EMBL/GenBank/DDBJ databases">
        <authorList>
            <person name="Varghese N."/>
            <person name="Submissions Spin"/>
        </authorList>
    </citation>
    <scope>NUCLEOTIDE SEQUENCE [LARGE SCALE GENOMIC DNA]</scope>
    <source>
        <strain evidence="10">DSM 43816</strain>
    </source>
</reference>
<evidence type="ECO:0000256" key="6">
    <source>
        <dbReference type="ARBA" id="ARBA00023136"/>
    </source>
</evidence>
<evidence type="ECO:0000256" key="2">
    <source>
        <dbReference type="ARBA" id="ARBA00022448"/>
    </source>
</evidence>
<proteinExistence type="predicted"/>
<comment type="subcellular location">
    <subcellularLocation>
        <location evidence="1">Cell membrane</location>
        <topology evidence="1">Multi-pass membrane protein</topology>
    </subcellularLocation>
</comment>
<name>A0A1C4WFB2_MICEC</name>
<organism evidence="9 10">
    <name type="scientific">Micromonospora echinospora</name>
    <name type="common">Micromonospora purpurea</name>
    <dbReference type="NCBI Taxonomy" id="1877"/>
    <lineage>
        <taxon>Bacteria</taxon>
        <taxon>Bacillati</taxon>
        <taxon>Actinomycetota</taxon>
        <taxon>Actinomycetes</taxon>
        <taxon>Micromonosporales</taxon>
        <taxon>Micromonosporaceae</taxon>
        <taxon>Micromonospora</taxon>
    </lineage>
</organism>
<evidence type="ECO:0000313" key="10">
    <source>
        <dbReference type="Proteomes" id="UP000198253"/>
    </source>
</evidence>
<evidence type="ECO:0000256" key="1">
    <source>
        <dbReference type="ARBA" id="ARBA00004651"/>
    </source>
</evidence>
<dbReference type="Pfam" id="PF05977">
    <property type="entry name" value="MFS_3"/>
    <property type="match status" value="1"/>
</dbReference>
<dbReference type="AlphaFoldDB" id="A0A1C4WFB2"/>
<evidence type="ECO:0000256" key="4">
    <source>
        <dbReference type="ARBA" id="ARBA00022692"/>
    </source>
</evidence>
<feature type="transmembrane region" description="Helical" evidence="7">
    <location>
        <begin position="208"/>
        <end position="226"/>
    </location>
</feature>
<feature type="transmembrane region" description="Helical" evidence="7">
    <location>
        <begin position="174"/>
        <end position="196"/>
    </location>
</feature>
<evidence type="ECO:0000256" key="7">
    <source>
        <dbReference type="SAM" id="Phobius"/>
    </source>
</evidence>
<feature type="transmembrane region" description="Helical" evidence="7">
    <location>
        <begin position="326"/>
        <end position="343"/>
    </location>
</feature>
<dbReference type="SUPFAM" id="SSF103473">
    <property type="entry name" value="MFS general substrate transporter"/>
    <property type="match status" value="1"/>
</dbReference>
<keyword evidence="5 7" id="KW-1133">Transmembrane helix</keyword>
<keyword evidence="3" id="KW-1003">Cell membrane</keyword>
<dbReference type="InterPro" id="IPR036259">
    <property type="entry name" value="MFS_trans_sf"/>
</dbReference>
<keyword evidence="4 7" id="KW-0812">Transmembrane</keyword>
<dbReference type="GO" id="GO:0022857">
    <property type="term" value="F:transmembrane transporter activity"/>
    <property type="evidence" value="ECO:0007669"/>
    <property type="project" value="InterPro"/>
</dbReference>
<dbReference type="PANTHER" id="PTHR23513:SF6">
    <property type="entry name" value="MAJOR FACILITATOR SUPERFAMILY ASSOCIATED DOMAIN-CONTAINING PROTEIN"/>
    <property type="match status" value="1"/>
</dbReference>
<dbReference type="InterPro" id="IPR010290">
    <property type="entry name" value="TM_effector"/>
</dbReference>
<dbReference type="EMBL" id="LT607413">
    <property type="protein sequence ID" value="SCE94905.1"/>
    <property type="molecule type" value="Genomic_DNA"/>
</dbReference>
<dbReference type="GO" id="GO:0005886">
    <property type="term" value="C:plasma membrane"/>
    <property type="evidence" value="ECO:0007669"/>
    <property type="project" value="UniProtKB-SubCell"/>
</dbReference>
<accession>A0A1C4WFB2</accession>
<dbReference type="Gene3D" id="1.20.1250.20">
    <property type="entry name" value="MFS general substrate transporter like domains"/>
    <property type="match status" value="1"/>
</dbReference>
<evidence type="ECO:0000313" key="9">
    <source>
        <dbReference type="EMBL" id="SCE94905.1"/>
    </source>
</evidence>
<protein>
    <submittedName>
        <fullName evidence="9">Predicted arabinose efflux permease, MFS family</fullName>
    </submittedName>
</protein>
<sequence>MSAAFYLPWLALGLPAGALADRWPRRRVLVIADLVRAVLIGLLVAALALGWASIPLLITVVFAVGVAQCFFDAASQAVIPMIIGRDGDNLSKVNGRYWALDTTGRSLVGPPLGSLTFSVGRSLPFAVDAVSFLVSAALVRMVPDVRSEQPARQPLWASIREGMRHLFRTPDLRVLAVAMGVFNLGYFMVMGTFVLYAQRTLHLPNAAYGALLAAMAVGGIVAAANARRLIAGLAYRKVQAAAMTVQAGVWLVAMLTGNVWVIAALFVVYGAAASLASVAVGSARQALSPDGLIGRVVAAFRILGLGGAGLGALVGGAVAKSAGLDATFVVAAVVLVVAAFFTWPSRRQPNQANDHEGVRSGALT</sequence>
<keyword evidence="10" id="KW-1185">Reference proteome</keyword>
<dbReference type="InParanoid" id="A0A1C4WFB2"/>
<keyword evidence="6 7" id="KW-0472">Membrane</keyword>
<dbReference type="PANTHER" id="PTHR23513">
    <property type="entry name" value="INTEGRAL MEMBRANE EFFLUX PROTEIN-RELATED"/>
    <property type="match status" value="1"/>
</dbReference>
<evidence type="ECO:0000256" key="3">
    <source>
        <dbReference type="ARBA" id="ARBA00022475"/>
    </source>
</evidence>
<feature type="domain" description="Major facilitator superfamily (MFS) profile" evidence="8">
    <location>
        <begin position="1"/>
        <end position="350"/>
    </location>
</feature>
<dbReference type="PROSITE" id="PS50850">
    <property type="entry name" value="MFS"/>
    <property type="match status" value="1"/>
</dbReference>
<evidence type="ECO:0000259" key="8">
    <source>
        <dbReference type="PROSITE" id="PS50850"/>
    </source>
</evidence>
<keyword evidence="2" id="KW-0813">Transport</keyword>
<feature type="transmembrane region" description="Helical" evidence="7">
    <location>
        <begin position="292"/>
        <end position="314"/>
    </location>
</feature>